<dbReference type="RefSeq" id="WP_119531085.1">
    <property type="nucleotide sequence ID" value="NZ_QXTF01000001.1"/>
</dbReference>
<gene>
    <name evidence="2" type="ORF">D3M59_01915</name>
</gene>
<dbReference type="Pfam" id="PF07486">
    <property type="entry name" value="Hydrolase_2"/>
    <property type="match status" value="1"/>
</dbReference>
<feature type="domain" description="Cell wall hydrolase SleB" evidence="1">
    <location>
        <begin position="123"/>
        <end position="231"/>
    </location>
</feature>
<evidence type="ECO:0000259" key="1">
    <source>
        <dbReference type="Pfam" id="PF07486"/>
    </source>
</evidence>
<sequence>MTIALFSKPLRPWRTHPRETVAAAALSVVGLVALGQASGATTLLPDFQKARDAVSTPAAPPPALPYDLRPIAPETAVAVNAKIPVAGAGSAASPFSMGNASAEVRARALECLTSAIYYEAGQESTDGQRGVAQVILNRVRHPAFPSSVCGVVYEGSTRPTGCQFTFTCDGSMTRRPVPALWNRAQAVARDMLSGRVYAPAGHATHYHANYVVPYWASSLVKTTVEGAHIFYRWTGSWGQPAAFTSRWSRQEANPSALRLAALSVPHVTPATKQASATVEKLEAAGAKVTTEAGGRVRVRFSQEARDAVEKVKVTPYVERVAASDNLRYALGGGENTTANQAAFGAGASSAAASN</sequence>
<organism evidence="2 3">
    <name type="scientific">Sphingomonas edaphi</name>
    <dbReference type="NCBI Taxonomy" id="2315689"/>
    <lineage>
        <taxon>Bacteria</taxon>
        <taxon>Pseudomonadati</taxon>
        <taxon>Pseudomonadota</taxon>
        <taxon>Alphaproteobacteria</taxon>
        <taxon>Sphingomonadales</taxon>
        <taxon>Sphingomonadaceae</taxon>
        <taxon>Sphingomonas</taxon>
    </lineage>
</organism>
<dbReference type="AlphaFoldDB" id="A0A418Q188"/>
<dbReference type="EMBL" id="QXTF01000001">
    <property type="protein sequence ID" value="RIX31786.1"/>
    <property type="molecule type" value="Genomic_DNA"/>
</dbReference>
<dbReference type="Gene3D" id="1.10.10.2520">
    <property type="entry name" value="Cell wall hydrolase SleB, domain 1"/>
    <property type="match status" value="1"/>
</dbReference>
<accession>A0A418Q188</accession>
<dbReference type="InterPro" id="IPR042047">
    <property type="entry name" value="SleB_dom1"/>
</dbReference>
<evidence type="ECO:0000313" key="2">
    <source>
        <dbReference type="EMBL" id="RIX31786.1"/>
    </source>
</evidence>
<name>A0A418Q188_9SPHN</name>
<comment type="caution">
    <text evidence="2">The sequence shown here is derived from an EMBL/GenBank/DDBJ whole genome shotgun (WGS) entry which is preliminary data.</text>
</comment>
<reference evidence="2 3" key="1">
    <citation type="submission" date="2018-09" db="EMBL/GenBank/DDBJ databases">
        <title>Sphingomonas sp. DAC4.</title>
        <authorList>
            <person name="Seo T."/>
        </authorList>
    </citation>
    <scope>NUCLEOTIDE SEQUENCE [LARGE SCALE GENOMIC DNA]</scope>
    <source>
        <strain evidence="2 3">DAC4</strain>
    </source>
</reference>
<keyword evidence="2" id="KW-0378">Hydrolase</keyword>
<protein>
    <submittedName>
        <fullName evidence="2">Cell wall hydrolase</fullName>
    </submittedName>
</protein>
<proteinExistence type="predicted"/>
<evidence type="ECO:0000313" key="3">
    <source>
        <dbReference type="Proteomes" id="UP000285023"/>
    </source>
</evidence>
<dbReference type="Proteomes" id="UP000285023">
    <property type="component" value="Unassembled WGS sequence"/>
</dbReference>
<keyword evidence="3" id="KW-1185">Reference proteome</keyword>
<dbReference type="OrthoDB" id="9785345at2"/>
<dbReference type="InterPro" id="IPR011105">
    <property type="entry name" value="Cell_wall_hydrolase_SleB"/>
</dbReference>
<dbReference type="GO" id="GO:0016787">
    <property type="term" value="F:hydrolase activity"/>
    <property type="evidence" value="ECO:0007669"/>
    <property type="project" value="UniProtKB-KW"/>
</dbReference>